<gene>
    <name evidence="1" type="ORF">KI387_003216</name>
</gene>
<dbReference type="Proteomes" id="UP000824469">
    <property type="component" value="Unassembled WGS sequence"/>
</dbReference>
<reference evidence="1 2" key="1">
    <citation type="journal article" date="2021" name="Nat. Plants">
        <title>The Taxus genome provides insights into paclitaxel biosynthesis.</title>
        <authorList>
            <person name="Xiong X."/>
            <person name="Gou J."/>
            <person name="Liao Q."/>
            <person name="Li Y."/>
            <person name="Zhou Q."/>
            <person name="Bi G."/>
            <person name="Li C."/>
            <person name="Du R."/>
            <person name="Wang X."/>
            <person name="Sun T."/>
            <person name="Guo L."/>
            <person name="Liang H."/>
            <person name="Lu P."/>
            <person name="Wu Y."/>
            <person name="Zhang Z."/>
            <person name="Ro D.K."/>
            <person name="Shang Y."/>
            <person name="Huang S."/>
            <person name="Yan J."/>
        </authorList>
    </citation>
    <scope>NUCLEOTIDE SEQUENCE [LARGE SCALE GENOMIC DNA]</scope>
    <source>
        <strain evidence="1">Ta-2019</strain>
    </source>
</reference>
<feature type="non-terminal residue" evidence="1">
    <location>
        <position position="105"/>
    </location>
</feature>
<name>A0AA38GYQ6_TAXCH</name>
<accession>A0AA38GYQ6</accession>
<dbReference type="AlphaFoldDB" id="A0AA38GYQ6"/>
<keyword evidence="2" id="KW-1185">Reference proteome</keyword>
<evidence type="ECO:0000313" key="2">
    <source>
        <dbReference type="Proteomes" id="UP000824469"/>
    </source>
</evidence>
<organism evidence="1 2">
    <name type="scientific">Taxus chinensis</name>
    <name type="common">Chinese yew</name>
    <name type="synonym">Taxus wallichiana var. chinensis</name>
    <dbReference type="NCBI Taxonomy" id="29808"/>
    <lineage>
        <taxon>Eukaryota</taxon>
        <taxon>Viridiplantae</taxon>
        <taxon>Streptophyta</taxon>
        <taxon>Embryophyta</taxon>
        <taxon>Tracheophyta</taxon>
        <taxon>Spermatophyta</taxon>
        <taxon>Pinopsida</taxon>
        <taxon>Pinidae</taxon>
        <taxon>Conifers II</taxon>
        <taxon>Cupressales</taxon>
        <taxon>Taxaceae</taxon>
        <taxon>Taxus</taxon>
    </lineage>
</organism>
<proteinExistence type="predicted"/>
<evidence type="ECO:0000313" key="1">
    <source>
        <dbReference type="EMBL" id="KAH9331108.1"/>
    </source>
</evidence>
<comment type="caution">
    <text evidence="1">The sequence shown here is derived from an EMBL/GenBank/DDBJ whole genome shotgun (WGS) entry which is preliminary data.</text>
</comment>
<sequence length="105" mass="12184">MELDNAKLQQGTFQMMVNCSADDLLKVDVIDHLQAHYIALTALDYRVDQMEFILERIDKIKEEALEALHNMDKIVLKMSPRLLTASYELREADDTFQHFKAIVSQ</sequence>
<dbReference type="EMBL" id="JAHRHJ020000001">
    <property type="protein sequence ID" value="KAH9331108.1"/>
    <property type="molecule type" value="Genomic_DNA"/>
</dbReference>
<protein>
    <submittedName>
        <fullName evidence="1">Uncharacterized protein</fullName>
    </submittedName>
</protein>